<dbReference type="HOGENOM" id="CLU_1005306_0_0_1"/>
<dbReference type="EMBL" id="GL945476">
    <property type="protein sequence ID" value="EGO02605.1"/>
    <property type="molecule type" value="Genomic_DNA"/>
</dbReference>
<sequence>MARERVIIFIPVYSESEVIGIWDVEAVIPPEETIDIGRPTRVVLRRVGKECGGNQIDDYVVVELWSGKGTIVEGLHNYMSVWEPVQEDQSRCEGFFQRFKEFLATVGKVPRGVFPSNVVGEPQEGLYILNFARFRPIPDSLDFVVGHCEAFWREEENEVFDRVGMEKAFVRDIVEVDNKAAIKKVSKYCMDETLEGCGGVDDRRVGGQAWYRSSWRNSEYLGGQRCGGPSEVYAEPEGTVHFPNEEHWCSVFGGGWTYNPVGQVFFHKNLEGLQFLL</sequence>
<evidence type="ECO:0000313" key="2">
    <source>
        <dbReference type="Proteomes" id="UP000008063"/>
    </source>
</evidence>
<dbReference type="Proteomes" id="UP000008063">
    <property type="component" value="Unassembled WGS sequence"/>
</dbReference>
<keyword evidence="2" id="KW-1185">Reference proteome</keyword>
<accession>F8PLX3</accession>
<protein>
    <submittedName>
        <fullName evidence="1">Uncharacterized protein</fullName>
    </submittedName>
</protein>
<reference evidence="2" key="1">
    <citation type="journal article" date="2011" name="Science">
        <title>The plant cell wall-decomposing machinery underlies the functional diversity of forest fungi.</title>
        <authorList>
            <person name="Eastwood D.C."/>
            <person name="Floudas D."/>
            <person name="Binder M."/>
            <person name="Majcherczyk A."/>
            <person name="Schneider P."/>
            <person name="Aerts A."/>
            <person name="Asiegbu F.O."/>
            <person name="Baker S.E."/>
            <person name="Barry K."/>
            <person name="Bendiksby M."/>
            <person name="Blumentritt M."/>
            <person name="Coutinho P.M."/>
            <person name="Cullen D."/>
            <person name="de Vries R.P."/>
            <person name="Gathman A."/>
            <person name="Goodell B."/>
            <person name="Henrissat B."/>
            <person name="Ihrmark K."/>
            <person name="Kauserud H."/>
            <person name="Kohler A."/>
            <person name="LaButti K."/>
            <person name="Lapidus A."/>
            <person name="Lavin J.L."/>
            <person name="Lee Y.-H."/>
            <person name="Lindquist E."/>
            <person name="Lilly W."/>
            <person name="Lucas S."/>
            <person name="Morin E."/>
            <person name="Murat C."/>
            <person name="Oguiza J.A."/>
            <person name="Park J."/>
            <person name="Pisabarro A.G."/>
            <person name="Riley R."/>
            <person name="Rosling A."/>
            <person name="Salamov A."/>
            <person name="Schmidt O."/>
            <person name="Schmutz J."/>
            <person name="Skrede I."/>
            <person name="Stenlid J."/>
            <person name="Wiebenga A."/>
            <person name="Xie X."/>
            <person name="Kuees U."/>
            <person name="Hibbett D.S."/>
            <person name="Hoffmeister D."/>
            <person name="Hoegberg N."/>
            <person name="Martin F."/>
            <person name="Grigoriev I.V."/>
            <person name="Watkinson S.C."/>
        </authorList>
    </citation>
    <scope>NUCLEOTIDE SEQUENCE [LARGE SCALE GENOMIC DNA]</scope>
    <source>
        <strain evidence="2">strain S7.3</strain>
    </source>
</reference>
<evidence type="ECO:0000313" key="1">
    <source>
        <dbReference type="EMBL" id="EGO02605.1"/>
    </source>
</evidence>
<dbReference type="InParanoid" id="F8PLX3"/>
<dbReference type="OrthoDB" id="2704171at2759"/>
<dbReference type="AlphaFoldDB" id="F8PLX3"/>
<gene>
    <name evidence="1" type="ORF">SERLA73DRAFT_150288</name>
</gene>
<organism evidence="2">
    <name type="scientific">Serpula lacrymans var. lacrymans (strain S7.3)</name>
    <name type="common">Dry rot fungus</name>
    <dbReference type="NCBI Taxonomy" id="936435"/>
    <lineage>
        <taxon>Eukaryota</taxon>
        <taxon>Fungi</taxon>
        <taxon>Dikarya</taxon>
        <taxon>Basidiomycota</taxon>
        <taxon>Agaricomycotina</taxon>
        <taxon>Agaricomycetes</taxon>
        <taxon>Agaricomycetidae</taxon>
        <taxon>Boletales</taxon>
        <taxon>Coniophorineae</taxon>
        <taxon>Serpulaceae</taxon>
        <taxon>Serpula</taxon>
    </lineage>
</organism>
<proteinExistence type="predicted"/>
<name>F8PLX3_SERL3</name>